<dbReference type="PANTHER" id="PTHR33337:SF40">
    <property type="entry name" value="CENP-V_GFA DOMAIN-CONTAINING PROTEIN-RELATED"/>
    <property type="match status" value="1"/>
</dbReference>
<gene>
    <name evidence="6" type="ORF">KBTEX_00728</name>
</gene>
<organism evidence="6">
    <name type="scientific">uncultured organism</name>
    <dbReference type="NCBI Taxonomy" id="155900"/>
    <lineage>
        <taxon>unclassified sequences</taxon>
        <taxon>environmental samples</taxon>
    </lineage>
</organism>
<feature type="domain" description="CENP-V/GFA" evidence="5">
    <location>
        <begin position="3"/>
        <end position="118"/>
    </location>
</feature>
<accession>A0A5B8R6Z0</accession>
<evidence type="ECO:0000256" key="2">
    <source>
        <dbReference type="ARBA" id="ARBA00022723"/>
    </source>
</evidence>
<name>A0A5B8R6Z0_9ZZZZ</name>
<proteinExistence type="inferred from homology"/>
<evidence type="ECO:0000313" key="6">
    <source>
        <dbReference type="EMBL" id="QEA04420.1"/>
    </source>
</evidence>
<evidence type="ECO:0000256" key="1">
    <source>
        <dbReference type="ARBA" id="ARBA00005495"/>
    </source>
</evidence>
<dbReference type="Pfam" id="PF04828">
    <property type="entry name" value="GFA"/>
    <property type="match status" value="1"/>
</dbReference>
<dbReference type="PANTHER" id="PTHR33337">
    <property type="entry name" value="GFA DOMAIN-CONTAINING PROTEIN"/>
    <property type="match status" value="1"/>
</dbReference>
<reference evidence="6" key="1">
    <citation type="submission" date="2019-06" db="EMBL/GenBank/DDBJ databases">
        <authorList>
            <person name="Murdoch R.W."/>
            <person name="Fathepure B."/>
        </authorList>
    </citation>
    <scope>NUCLEOTIDE SEQUENCE</scope>
</reference>
<dbReference type="GO" id="GO:0016846">
    <property type="term" value="F:carbon-sulfur lyase activity"/>
    <property type="evidence" value="ECO:0007669"/>
    <property type="project" value="InterPro"/>
</dbReference>
<keyword evidence="2" id="KW-0479">Metal-binding</keyword>
<comment type="similarity">
    <text evidence="1">Belongs to the Gfa family.</text>
</comment>
<dbReference type="PROSITE" id="PS51891">
    <property type="entry name" value="CENP_V_GFA"/>
    <property type="match status" value="1"/>
</dbReference>
<evidence type="ECO:0000256" key="3">
    <source>
        <dbReference type="ARBA" id="ARBA00022833"/>
    </source>
</evidence>
<dbReference type="InterPro" id="IPR011057">
    <property type="entry name" value="Mss4-like_sf"/>
</dbReference>
<protein>
    <recommendedName>
        <fullName evidence="5">CENP-V/GFA domain-containing protein</fullName>
    </recommendedName>
</protein>
<dbReference type="Gene3D" id="3.90.1590.10">
    <property type="entry name" value="glutathione-dependent formaldehyde- activating enzyme (gfa)"/>
    <property type="match status" value="1"/>
</dbReference>
<dbReference type="EMBL" id="MN079083">
    <property type="protein sequence ID" value="QEA04420.1"/>
    <property type="molecule type" value="Genomic_DNA"/>
</dbReference>
<sequence length="133" mass="14013">MAINGGCLCGRVRYEVAGGLSGADHCHCSRCRRQHGAAFATYADLDPADFRWTAGAAFVKVYETSSGAGWCFCSECGSSLAGTVNGEVTAITLGTVEGDPGVTPGFHIFVGSRAPWYEISDDIPQFDERPPAT</sequence>
<evidence type="ECO:0000259" key="5">
    <source>
        <dbReference type="PROSITE" id="PS51891"/>
    </source>
</evidence>
<dbReference type="InterPro" id="IPR006913">
    <property type="entry name" value="CENP-V/GFA"/>
</dbReference>
<dbReference type="GO" id="GO:0046872">
    <property type="term" value="F:metal ion binding"/>
    <property type="evidence" value="ECO:0007669"/>
    <property type="project" value="UniProtKB-KW"/>
</dbReference>
<keyword evidence="3" id="KW-0862">Zinc</keyword>
<dbReference type="SUPFAM" id="SSF51316">
    <property type="entry name" value="Mss4-like"/>
    <property type="match status" value="1"/>
</dbReference>
<keyword evidence="4" id="KW-0456">Lyase</keyword>
<dbReference type="AlphaFoldDB" id="A0A5B8R6Z0"/>
<evidence type="ECO:0000256" key="4">
    <source>
        <dbReference type="ARBA" id="ARBA00023239"/>
    </source>
</evidence>